<dbReference type="Proteomes" id="UP000694044">
    <property type="component" value="Unassembled WGS sequence"/>
</dbReference>
<proteinExistence type="predicted"/>
<name>A0A8T1WJY1_9STRA</name>
<gene>
    <name evidence="1" type="ORF">PHYPSEUDO_002717</name>
</gene>
<sequence>MERLSDGGVATEKKKTEGEVRDFLLELKEMEGKEKKEINLNTLQIMVELVAVCCHYKLESEQVHELKNVCFVEPKVPDAVGVSFVTEPFRESLR</sequence>
<evidence type="ECO:0000313" key="2">
    <source>
        <dbReference type="Proteomes" id="UP000694044"/>
    </source>
</evidence>
<dbReference type="EMBL" id="JAGDFM010000015">
    <property type="protein sequence ID" value="KAG7392009.1"/>
    <property type="molecule type" value="Genomic_DNA"/>
</dbReference>
<keyword evidence="2" id="KW-1185">Reference proteome</keyword>
<accession>A0A8T1WJY1</accession>
<protein>
    <submittedName>
        <fullName evidence="1">Uncharacterized protein</fullName>
    </submittedName>
</protein>
<reference evidence="1" key="1">
    <citation type="submission" date="2021-02" db="EMBL/GenBank/DDBJ databases">
        <authorList>
            <person name="Palmer J.M."/>
        </authorList>
    </citation>
    <scope>NUCLEOTIDE SEQUENCE</scope>
    <source>
        <strain evidence="1">SCRP734</strain>
    </source>
</reference>
<comment type="caution">
    <text evidence="1">The sequence shown here is derived from an EMBL/GenBank/DDBJ whole genome shotgun (WGS) entry which is preliminary data.</text>
</comment>
<organism evidence="1 2">
    <name type="scientific">Phytophthora pseudosyringae</name>
    <dbReference type="NCBI Taxonomy" id="221518"/>
    <lineage>
        <taxon>Eukaryota</taxon>
        <taxon>Sar</taxon>
        <taxon>Stramenopiles</taxon>
        <taxon>Oomycota</taxon>
        <taxon>Peronosporomycetes</taxon>
        <taxon>Peronosporales</taxon>
        <taxon>Peronosporaceae</taxon>
        <taxon>Phytophthora</taxon>
    </lineage>
</organism>
<evidence type="ECO:0000313" key="1">
    <source>
        <dbReference type="EMBL" id="KAG7392009.1"/>
    </source>
</evidence>
<dbReference type="AlphaFoldDB" id="A0A8T1WJY1"/>